<sequence>MSIGLSTLLLAACGDNDGNVTGTATEGQNTTDTTTEDGGNPTTTQTQASETAPTTTDGGGTDSDSGDTTTAATTDTTNGVTDTETTAVDTGPMDPVCGNGVVEGNEECDDGNDVEGDGCEPSCVPTPVCGNGIPEQGEVCDDGNTEDGDECSADCQTSTPEPACGDGTVQEPEMCDDGNQDPGDGCEPDCTPTPPECGNGIEERGEQCDDGNEVNGGPGDFCKNDCTPFFPASCNAPAEYVVCDNALDLANKADKTQAHKAIGICNDNPANSIQITDWSFNAVDNASWQIAKGFGTYTYDHDMDANTPNKLLYSPREGDTMLIISTGTVTPPNGQGVVVQPPNSQAGFVGNNANPDLPDTMPAPMVAKNGSNGGLGGTPFKGCDGVNDCSDTLQHQWFDIASGDPDDQLWFTFKTKVPAGTFGYTFDFVFCSGEWPVFVDSSFNDLLVAWQVDPTPADPNAMPPVEPYTGNVTFIPDPNDQTKGLPLTITALDPYYLGPGYTYAEPQLQGTGFEQHACSDWFTAKGGVQPGADITIGFFITDMGDSNYTSTALLDNFRWDCEGCVPSEVDDCGVMPPQ</sequence>
<reference evidence="5" key="1">
    <citation type="submission" date="2022-11" db="EMBL/GenBank/DDBJ databases">
        <title>Minimal conservation of predation-associated metabolite biosynthetic gene clusters underscores biosynthetic potential of Myxococcota including descriptions for ten novel species: Archangium lansinium sp. nov., Myxococcus landrumus sp. nov., Nannocystis bai.</title>
        <authorList>
            <person name="Ahearne A."/>
            <person name="Stevens C."/>
            <person name="Dowd S."/>
        </authorList>
    </citation>
    <scope>NUCLEOTIDE SEQUENCE</scope>
    <source>
        <strain evidence="5">Fl3</strain>
    </source>
</reference>
<keyword evidence="2" id="KW-0677">Repeat</keyword>
<keyword evidence="1" id="KW-0732">Signal</keyword>
<keyword evidence="3" id="KW-1015">Disulfide bond</keyword>
<evidence type="ECO:0000256" key="4">
    <source>
        <dbReference type="SAM" id="MobiDB-lite"/>
    </source>
</evidence>
<dbReference type="Proteomes" id="UP001164459">
    <property type="component" value="Chromosome"/>
</dbReference>
<keyword evidence="6" id="KW-1185">Reference proteome</keyword>
<dbReference type="InterPro" id="IPR011936">
    <property type="entry name" value="Myxo_disulph_rpt"/>
</dbReference>
<gene>
    <name evidence="5" type="ORF">O0S08_31580</name>
</gene>
<protein>
    <submittedName>
        <fullName evidence="5">DUF4215 domain-containing protein</fullName>
    </submittedName>
</protein>
<dbReference type="RefSeq" id="WP_269033079.1">
    <property type="nucleotide sequence ID" value="NZ_CP114040.1"/>
</dbReference>
<evidence type="ECO:0000313" key="6">
    <source>
        <dbReference type="Proteomes" id="UP001164459"/>
    </source>
</evidence>
<evidence type="ECO:0000313" key="5">
    <source>
        <dbReference type="EMBL" id="WAS90752.1"/>
    </source>
</evidence>
<dbReference type="Pfam" id="PF13948">
    <property type="entry name" value="DUF4215"/>
    <property type="match status" value="2"/>
</dbReference>
<name>A0ABY7GUX8_9BACT</name>
<evidence type="ECO:0000256" key="3">
    <source>
        <dbReference type="ARBA" id="ARBA00023157"/>
    </source>
</evidence>
<dbReference type="NCBIfam" id="TIGR02232">
    <property type="entry name" value="myxo_disulf_rpt"/>
    <property type="match status" value="4"/>
</dbReference>
<dbReference type="EMBL" id="CP114040">
    <property type="protein sequence ID" value="WAS90752.1"/>
    <property type="molecule type" value="Genomic_DNA"/>
</dbReference>
<accession>A0ABY7GUX8</accession>
<proteinExistence type="predicted"/>
<evidence type="ECO:0000256" key="2">
    <source>
        <dbReference type="ARBA" id="ARBA00022737"/>
    </source>
</evidence>
<evidence type="ECO:0000256" key="1">
    <source>
        <dbReference type="ARBA" id="ARBA00022729"/>
    </source>
</evidence>
<feature type="compositionally biased region" description="Low complexity" evidence="4">
    <location>
        <begin position="21"/>
        <end position="87"/>
    </location>
</feature>
<organism evidence="5 6">
    <name type="scientific">Nannocystis punicea</name>
    <dbReference type="NCBI Taxonomy" id="2995304"/>
    <lineage>
        <taxon>Bacteria</taxon>
        <taxon>Pseudomonadati</taxon>
        <taxon>Myxococcota</taxon>
        <taxon>Polyangia</taxon>
        <taxon>Nannocystales</taxon>
        <taxon>Nannocystaceae</taxon>
        <taxon>Nannocystis</taxon>
    </lineage>
</organism>
<feature type="region of interest" description="Disordered" evidence="4">
    <location>
        <begin position="15"/>
        <end position="95"/>
    </location>
</feature>